<name>A0AAD8B0T9_BIOPF</name>
<evidence type="ECO:0000256" key="6">
    <source>
        <dbReference type="ARBA" id="ARBA00023004"/>
    </source>
</evidence>
<comment type="similarity">
    <text evidence="2 10">Belongs to the cytochrome P450 family.</text>
</comment>
<dbReference type="AlphaFoldDB" id="A0AAD8B0T9"/>
<dbReference type="Proteomes" id="UP001233172">
    <property type="component" value="Unassembled WGS sequence"/>
</dbReference>
<sequence length="595" mass="68176">MTYFERLLRCETQCDICCRAIKPCVNKPVLLHSDVLMLHQRRSNKLHTISVFRVSVCRSKGLKFETTMVNLLQSWLPCCMSSVSSYLLSLLLLLVTYFLYSYLTNRKSWESYGVKQVSLGKLALTDFRQAVVQLIESHGDTIGIHRGRMTLLTRDLDLLKHVMVKDFNNFVNRLPIMTTTSALETGVFFLNDYDWKRVRHVITPSFTTAKLKQVASNIEESARKLTNVLEEYAEKGDLVPIKYIAGQFTSEVIARSAFGFKTDCIGKEDDEFTGHAKKMLRLRGGIMSVVMRIMFQFKWIQNFLVKKVGITLLDQADPDSDRYFDTILRRTVSKRQELSRLGKPMPNDLLQSLISAKEEGDREAASFSGHADGVTWEKLPKTMSERELIGQSMLIIFAGFETTATTLQLALYLLAQHPDIQEKVYREILETVQSDTPTYEELGHLKYMEQVVNETLRLYPPAPISSRVAADTYHYKNIVIPKGASIIIAKDAIMRDPKNFPEPSKFDPERFSEENKSSRDLMTFLPFGHGPRQCIGMRLAYLELKLGLVHVLRKIKFVLSERTHPKVGEELKTRFQGIIITDKPIQLEVHLRQSN</sequence>
<dbReference type="PRINTS" id="PR00463">
    <property type="entry name" value="EP450I"/>
</dbReference>
<evidence type="ECO:0000256" key="3">
    <source>
        <dbReference type="ARBA" id="ARBA00022617"/>
    </source>
</evidence>
<keyword evidence="4 9" id="KW-0479">Metal-binding</keyword>
<dbReference type="GO" id="GO:0016705">
    <property type="term" value="F:oxidoreductase activity, acting on paired donors, with incorporation or reduction of molecular oxygen"/>
    <property type="evidence" value="ECO:0007669"/>
    <property type="project" value="InterPro"/>
</dbReference>
<evidence type="ECO:0000256" key="11">
    <source>
        <dbReference type="SAM" id="Phobius"/>
    </source>
</evidence>
<dbReference type="Pfam" id="PF00067">
    <property type="entry name" value="p450"/>
    <property type="match status" value="1"/>
</dbReference>
<dbReference type="InterPro" id="IPR050705">
    <property type="entry name" value="Cytochrome_P450_3A"/>
</dbReference>
<dbReference type="PROSITE" id="PS00086">
    <property type="entry name" value="CYTOCHROME_P450"/>
    <property type="match status" value="1"/>
</dbReference>
<keyword evidence="11" id="KW-1133">Transmembrane helix</keyword>
<keyword evidence="5 10" id="KW-0560">Oxidoreductase</keyword>
<organism evidence="12 13">
    <name type="scientific">Biomphalaria pfeifferi</name>
    <name type="common">Bloodfluke planorb</name>
    <name type="synonym">Freshwater snail</name>
    <dbReference type="NCBI Taxonomy" id="112525"/>
    <lineage>
        <taxon>Eukaryota</taxon>
        <taxon>Metazoa</taxon>
        <taxon>Spiralia</taxon>
        <taxon>Lophotrochozoa</taxon>
        <taxon>Mollusca</taxon>
        <taxon>Gastropoda</taxon>
        <taxon>Heterobranchia</taxon>
        <taxon>Euthyneura</taxon>
        <taxon>Panpulmonata</taxon>
        <taxon>Hygrophila</taxon>
        <taxon>Lymnaeoidea</taxon>
        <taxon>Planorbidae</taxon>
        <taxon>Biomphalaria</taxon>
    </lineage>
</organism>
<evidence type="ECO:0000256" key="7">
    <source>
        <dbReference type="ARBA" id="ARBA00023033"/>
    </source>
</evidence>
<dbReference type="FunFam" id="1.10.630.10:FF:000182">
    <property type="entry name" value="Cytochrome P450 3A4"/>
    <property type="match status" value="1"/>
</dbReference>
<reference evidence="12" key="2">
    <citation type="submission" date="2023-04" db="EMBL/GenBank/DDBJ databases">
        <authorList>
            <person name="Bu L."/>
            <person name="Lu L."/>
            <person name="Laidemitt M.R."/>
            <person name="Zhang S.M."/>
            <person name="Mutuku M."/>
            <person name="Mkoji G."/>
            <person name="Steinauer M."/>
            <person name="Loker E.S."/>
        </authorList>
    </citation>
    <scope>NUCLEOTIDE SEQUENCE</scope>
    <source>
        <strain evidence="12">KasaAsao</strain>
        <tissue evidence="12">Whole Snail</tissue>
    </source>
</reference>
<keyword evidence="6 9" id="KW-0408">Iron</keyword>
<evidence type="ECO:0000313" key="12">
    <source>
        <dbReference type="EMBL" id="KAK0045233.1"/>
    </source>
</evidence>
<proteinExistence type="inferred from homology"/>
<evidence type="ECO:0000256" key="2">
    <source>
        <dbReference type="ARBA" id="ARBA00010617"/>
    </source>
</evidence>
<dbReference type="InterPro" id="IPR002401">
    <property type="entry name" value="Cyt_P450_E_grp-I"/>
</dbReference>
<dbReference type="GO" id="GO:0008395">
    <property type="term" value="F:steroid hydroxylase activity"/>
    <property type="evidence" value="ECO:0007669"/>
    <property type="project" value="TreeGrafter"/>
</dbReference>
<evidence type="ECO:0000256" key="8">
    <source>
        <dbReference type="ARBA" id="ARBA00043906"/>
    </source>
</evidence>
<comment type="function">
    <text evidence="8">Cytochromes P450 are a group of heme-thiolate monooxygenases. They oxidize a variety of structurally unrelated compounds, including steroids, fatty acids, and xenobiotics.</text>
</comment>
<dbReference type="Gene3D" id="1.10.630.10">
    <property type="entry name" value="Cytochrome P450"/>
    <property type="match status" value="1"/>
</dbReference>
<dbReference type="GO" id="GO:0005506">
    <property type="term" value="F:iron ion binding"/>
    <property type="evidence" value="ECO:0007669"/>
    <property type="project" value="InterPro"/>
</dbReference>
<keyword evidence="3 9" id="KW-0349">Heme</keyword>
<dbReference type="SUPFAM" id="SSF48264">
    <property type="entry name" value="Cytochrome P450"/>
    <property type="match status" value="1"/>
</dbReference>
<reference evidence="12" key="1">
    <citation type="journal article" date="2023" name="PLoS Negl. Trop. Dis.">
        <title>A genome sequence for Biomphalaria pfeifferi, the major vector snail for the human-infecting parasite Schistosoma mansoni.</title>
        <authorList>
            <person name="Bu L."/>
            <person name="Lu L."/>
            <person name="Laidemitt M.R."/>
            <person name="Zhang S.M."/>
            <person name="Mutuku M."/>
            <person name="Mkoji G."/>
            <person name="Steinauer M."/>
            <person name="Loker E.S."/>
        </authorList>
    </citation>
    <scope>NUCLEOTIDE SEQUENCE</scope>
    <source>
        <strain evidence="12">KasaAsao</strain>
    </source>
</reference>
<dbReference type="InterPro" id="IPR017972">
    <property type="entry name" value="Cyt_P450_CS"/>
</dbReference>
<keyword evidence="11" id="KW-0472">Membrane</keyword>
<evidence type="ECO:0000256" key="1">
    <source>
        <dbReference type="ARBA" id="ARBA00001971"/>
    </source>
</evidence>
<dbReference type="InterPro" id="IPR001128">
    <property type="entry name" value="Cyt_P450"/>
</dbReference>
<evidence type="ECO:0000256" key="4">
    <source>
        <dbReference type="ARBA" id="ARBA00022723"/>
    </source>
</evidence>
<comment type="cofactor">
    <cofactor evidence="1 9">
        <name>heme</name>
        <dbReference type="ChEBI" id="CHEBI:30413"/>
    </cofactor>
</comment>
<dbReference type="PANTHER" id="PTHR24302">
    <property type="entry name" value="CYTOCHROME P450 FAMILY 3"/>
    <property type="match status" value="1"/>
</dbReference>
<evidence type="ECO:0000256" key="9">
    <source>
        <dbReference type="PIRSR" id="PIRSR602401-1"/>
    </source>
</evidence>
<keyword evidence="7 10" id="KW-0503">Monooxygenase</keyword>
<comment type="caution">
    <text evidence="12">The sequence shown here is derived from an EMBL/GenBank/DDBJ whole genome shotgun (WGS) entry which is preliminary data.</text>
</comment>
<feature type="transmembrane region" description="Helical" evidence="11">
    <location>
        <begin position="74"/>
        <end position="100"/>
    </location>
</feature>
<dbReference type="PRINTS" id="PR00385">
    <property type="entry name" value="P450"/>
</dbReference>
<feature type="binding site" description="axial binding residue" evidence="9">
    <location>
        <position position="534"/>
    </location>
    <ligand>
        <name>heme</name>
        <dbReference type="ChEBI" id="CHEBI:30413"/>
    </ligand>
    <ligandPart>
        <name>Fe</name>
        <dbReference type="ChEBI" id="CHEBI:18248"/>
    </ligandPart>
</feature>
<keyword evidence="13" id="KW-1185">Reference proteome</keyword>
<gene>
    <name evidence="12" type="ORF">Bpfe_025382</name>
</gene>
<evidence type="ECO:0000256" key="10">
    <source>
        <dbReference type="RuleBase" id="RU000461"/>
    </source>
</evidence>
<protein>
    <submittedName>
        <fullName evidence="12">Cytochrome P450 3A24-like isoform X1</fullName>
    </submittedName>
</protein>
<dbReference type="GO" id="GO:0020037">
    <property type="term" value="F:heme binding"/>
    <property type="evidence" value="ECO:0007669"/>
    <property type="project" value="InterPro"/>
</dbReference>
<dbReference type="PANTHER" id="PTHR24302:SF15">
    <property type="entry name" value="FATTY-ACID PEROXYGENASE"/>
    <property type="match status" value="1"/>
</dbReference>
<accession>A0AAD8B0T9</accession>
<keyword evidence="11" id="KW-0812">Transmembrane</keyword>
<dbReference type="EMBL" id="JASAOG010000184">
    <property type="protein sequence ID" value="KAK0045233.1"/>
    <property type="molecule type" value="Genomic_DNA"/>
</dbReference>
<evidence type="ECO:0000256" key="5">
    <source>
        <dbReference type="ARBA" id="ARBA00023002"/>
    </source>
</evidence>
<evidence type="ECO:0000313" key="13">
    <source>
        <dbReference type="Proteomes" id="UP001233172"/>
    </source>
</evidence>
<dbReference type="InterPro" id="IPR036396">
    <property type="entry name" value="Cyt_P450_sf"/>
</dbReference>